<sequence>NLCPFLYAKRLAVLIGIFMKPLSVVRVSVCASISRISSLRPSSNCKTSADSPQSKSLESFKIQMRLLFSSICNVQCSATPVKRENINTTLVFSDGYSYRTRKNTRLHRLKKPQ</sequence>
<comment type="caution">
    <text evidence="1">The sequence shown here is derived from an EMBL/GenBank/DDBJ whole genome shotgun (WGS) entry which is preliminary data.</text>
</comment>
<accession>A0A2T9Z676</accession>
<keyword evidence="2" id="KW-1185">Reference proteome</keyword>
<name>A0A2T9Z676_9FUNG</name>
<proteinExistence type="predicted"/>
<feature type="non-terminal residue" evidence="1">
    <location>
        <position position="1"/>
    </location>
</feature>
<evidence type="ECO:0000313" key="2">
    <source>
        <dbReference type="Proteomes" id="UP000245609"/>
    </source>
</evidence>
<dbReference type="Proteomes" id="UP000245609">
    <property type="component" value="Unassembled WGS sequence"/>
</dbReference>
<protein>
    <submittedName>
        <fullName evidence="1">Uncharacterized protein</fullName>
    </submittedName>
</protein>
<reference evidence="1 2" key="1">
    <citation type="journal article" date="2018" name="MBio">
        <title>Comparative Genomics Reveals the Core Gene Toolbox for the Fungus-Insect Symbiosis.</title>
        <authorList>
            <person name="Wang Y."/>
            <person name="Stata M."/>
            <person name="Wang W."/>
            <person name="Stajich J.E."/>
            <person name="White M.M."/>
            <person name="Moncalvo J.M."/>
        </authorList>
    </citation>
    <scope>NUCLEOTIDE SEQUENCE [LARGE SCALE GENOMIC DNA]</scope>
    <source>
        <strain evidence="1 2">SC-DP-2</strain>
    </source>
</reference>
<evidence type="ECO:0000313" key="1">
    <source>
        <dbReference type="EMBL" id="PVV00047.1"/>
    </source>
</evidence>
<gene>
    <name evidence="1" type="ORF">BB560_005417</name>
</gene>
<organism evidence="1 2">
    <name type="scientific">Smittium megazygosporum</name>
    <dbReference type="NCBI Taxonomy" id="133381"/>
    <lineage>
        <taxon>Eukaryota</taxon>
        <taxon>Fungi</taxon>
        <taxon>Fungi incertae sedis</taxon>
        <taxon>Zoopagomycota</taxon>
        <taxon>Kickxellomycotina</taxon>
        <taxon>Harpellomycetes</taxon>
        <taxon>Harpellales</taxon>
        <taxon>Legeriomycetaceae</taxon>
        <taxon>Smittium</taxon>
    </lineage>
</organism>
<dbReference type="EMBL" id="MBFS01002188">
    <property type="protein sequence ID" value="PVV00047.1"/>
    <property type="molecule type" value="Genomic_DNA"/>
</dbReference>
<dbReference type="AlphaFoldDB" id="A0A2T9Z676"/>